<proteinExistence type="predicted"/>
<reference evidence="2 3" key="1">
    <citation type="journal article" date="2018" name="Mol. Plant">
        <title>The genome of Artemisia annua provides insight into the evolution of Asteraceae family and artemisinin biosynthesis.</title>
        <authorList>
            <person name="Shen Q."/>
            <person name="Zhang L."/>
            <person name="Liao Z."/>
            <person name="Wang S."/>
            <person name="Yan T."/>
            <person name="Shi P."/>
            <person name="Liu M."/>
            <person name="Fu X."/>
            <person name="Pan Q."/>
            <person name="Wang Y."/>
            <person name="Lv Z."/>
            <person name="Lu X."/>
            <person name="Zhang F."/>
            <person name="Jiang W."/>
            <person name="Ma Y."/>
            <person name="Chen M."/>
            <person name="Hao X."/>
            <person name="Li L."/>
            <person name="Tang Y."/>
            <person name="Lv G."/>
            <person name="Zhou Y."/>
            <person name="Sun X."/>
            <person name="Brodelius P.E."/>
            <person name="Rose J.K.C."/>
            <person name="Tang K."/>
        </authorList>
    </citation>
    <scope>NUCLEOTIDE SEQUENCE [LARGE SCALE GENOMIC DNA]</scope>
    <source>
        <strain evidence="3">cv. Huhao1</strain>
        <tissue evidence="2">Leaf</tissue>
    </source>
</reference>
<keyword evidence="3" id="KW-1185">Reference proteome</keyword>
<evidence type="ECO:0000313" key="3">
    <source>
        <dbReference type="Proteomes" id="UP000245207"/>
    </source>
</evidence>
<dbReference type="Proteomes" id="UP000245207">
    <property type="component" value="Unassembled WGS sequence"/>
</dbReference>
<gene>
    <name evidence="2" type="ORF">CTI12_AA434690</name>
</gene>
<name>A0A2U1M1L0_ARTAN</name>
<feature type="region of interest" description="Disordered" evidence="1">
    <location>
        <begin position="57"/>
        <end position="86"/>
    </location>
</feature>
<dbReference type="AlphaFoldDB" id="A0A2U1M1L0"/>
<dbReference type="OrthoDB" id="1797489at2759"/>
<sequence length="86" mass="9362">MLGYRNMKRWKSGSPEKNSDWSEFLPDSNDFEDAITAAVLGSSTDPEKMKFAEKLEKGKGVRGRSKRGSIRSNGCGVSFSGGKAEA</sequence>
<evidence type="ECO:0000313" key="2">
    <source>
        <dbReference type="EMBL" id="PWA55148.1"/>
    </source>
</evidence>
<feature type="region of interest" description="Disordered" evidence="1">
    <location>
        <begin position="1"/>
        <end position="25"/>
    </location>
</feature>
<feature type="compositionally biased region" description="Basic residues" evidence="1">
    <location>
        <begin position="1"/>
        <end position="11"/>
    </location>
</feature>
<dbReference type="EMBL" id="PKPP01006847">
    <property type="protein sequence ID" value="PWA55148.1"/>
    <property type="molecule type" value="Genomic_DNA"/>
</dbReference>
<evidence type="ECO:0000256" key="1">
    <source>
        <dbReference type="SAM" id="MobiDB-lite"/>
    </source>
</evidence>
<organism evidence="2 3">
    <name type="scientific">Artemisia annua</name>
    <name type="common">Sweet wormwood</name>
    <dbReference type="NCBI Taxonomy" id="35608"/>
    <lineage>
        <taxon>Eukaryota</taxon>
        <taxon>Viridiplantae</taxon>
        <taxon>Streptophyta</taxon>
        <taxon>Embryophyta</taxon>
        <taxon>Tracheophyta</taxon>
        <taxon>Spermatophyta</taxon>
        <taxon>Magnoliopsida</taxon>
        <taxon>eudicotyledons</taxon>
        <taxon>Gunneridae</taxon>
        <taxon>Pentapetalae</taxon>
        <taxon>asterids</taxon>
        <taxon>campanulids</taxon>
        <taxon>Asterales</taxon>
        <taxon>Asteraceae</taxon>
        <taxon>Asteroideae</taxon>
        <taxon>Anthemideae</taxon>
        <taxon>Artemisiinae</taxon>
        <taxon>Artemisia</taxon>
    </lineage>
</organism>
<feature type="compositionally biased region" description="Basic residues" evidence="1">
    <location>
        <begin position="60"/>
        <end position="69"/>
    </location>
</feature>
<protein>
    <submittedName>
        <fullName evidence="2">Tetratricopeptide-like helical</fullName>
    </submittedName>
</protein>
<accession>A0A2U1M1L0</accession>
<comment type="caution">
    <text evidence="2">The sequence shown here is derived from an EMBL/GenBank/DDBJ whole genome shotgun (WGS) entry which is preliminary data.</text>
</comment>